<dbReference type="EMBL" id="SRYB01000008">
    <property type="protein sequence ID" value="TGY79180.1"/>
    <property type="molecule type" value="Genomic_DNA"/>
</dbReference>
<dbReference type="Proteomes" id="UP000306319">
    <property type="component" value="Unassembled WGS sequence"/>
</dbReference>
<name>A0AC61RG13_9BACT</name>
<evidence type="ECO:0000313" key="1">
    <source>
        <dbReference type="EMBL" id="TGY79180.1"/>
    </source>
</evidence>
<reference evidence="1" key="1">
    <citation type="submission" date="2019-04" db="EMBL/GenBank/DDBJ databases">
        <title>Microbes associate with the intestines of laboratory mice.</title>
        <authorList>
            <person name="Navarre W."/>
            <person name="Wong E."/>
            <person name="Huang K."/>
            <person name="Tropini C."/>
            <person name="Ng K."/>
            <person name="Yu B."/>
        </authorList>
    </citation>
    <scope>NUCLEOTIDE SEQUENCE</scope>
    <source>
        <strain evidence="1">NM04_E33</strain>
    </source>
</reference>
<sequence>MRKLSYFCLIASTLLAGCGKDDVVKPEPEPVVRIENRSYSPEDVYLETTYYSHGSWTEQVEMRPYDRLVVTANENNEGYITFTTDDFDLETVPGISANDKLPRLSFLKFGKEASLPVTFVPNSNKVFKYDENGHVVEEKTSRYSCECKLDTLGMRISLSLRFIDGKVKGTFYQYTYPFDNNIYNSIDWHWVYDNTAVSHNIADIPVRDKGLHYESSPFILSWNSSLYPDNIKEEISAEDFIQTLLNTPFLSESIYGFESSGESLISISMLICRLCSGLYFYDSSSSSFHPEISWYAVSENLWDGSYPFVVAPESFKTNMNVCDIKNSTFRLFIDPQGLFKIRIPKKMSPNSDGIRVPSYYAADTPAMKMLVYNLIKAVSPANVNGILMNYEFFGPVDKRNKATKFRMTFADAELSKSFLKALLLPLLKDDGNYNRLMDAWKMDEATNPYFDDLKYLVDNLEEMLDNTTDIKLGWSYSKGATTEELKSLGMQQYHYLYPNNK</sequence>
<comment type="caution">
    <text evidence="1">The sequence shown here is derived from an EMBL/GenBank/DDBJ whole genome shotgun (WGS) entry which is preliminary data.</text>
</comment>
<organism evidence="1 2">
    <name type="scientific">Lepagella muris</name>
    <dbReference type="NCBI Taxonomy" id="3032870"/>
    <lineage>
        <taxon>Bacteria</taxon>
        <taxon>Pseudomonadati</taxon>
        <taxon>Bacteroidota</taxon>
        <taxon>Bacteroidia</taxon>
        <taxon>Bacteroidales</taxon>
        <taxon>Muribaculaceae</taxon>
        <taxon>Lepagella</taxon>
    </lineage>
</organism>
<proteinExistence type="predicted"/>
<protein>
    <submittedName>
        <fullName evidence="1">Uncharacterized protein</fullName>
    </submittedName>
</protein>
<evidence type="ECO:0000313" key="2">
    <source>
        <dbReference type="Proteomes" id="UP000306319"/>
    </source>
</evidence>
<accession>A0AC61RG13</accession>
<gene>
    <name evidence="1" type="ORF">E5331_07310</name>
</gene>
<keyword evidence="2" id="KW-1185">Reference proteome</keyword>